<dbReference type="Pfam" id="PF07739">
    <property type="entry name" value="TipAS"/>
    <property type="match status" value="1"/>
</dbReference>
<accession>A0A168NH69</accession>
<dbReference type="RefSeq" id="WP_068650148.1">
    <property type="nucleotide sequence ID" value="NZ_CP043611.1"/>
</dbReference>
<evidence type="ECO:0000259" key="1">
    <source>
        <dbReference type="Pfam" id="PF07739"/>
    </source>
</evidence>
<keyword evidence="3" id="KW-1185">Reference proteome</keyword>
<dbReference type="Proteomes" id="UP000077355">
    <property type="component" value="Unassembled WGS sequence"/>
</dbReference>
<dbReference type="Gene3D" id="1.10.490.50">
    <property type="entry name" value="Antibiotic binding domain of TipA-like multidrug resistance regulators"/>
    <property type="match status" value="1"/>
</dbReference>
<dbReference type="OrthoDB" id="9814833at2"/>
<dbReference type="InterPro" id="IPR012925">
    <property type="entry name" value="TipAS_dom"/>
</dbReference>
<comment type="caution">
    <text evidence="2">The sequence shown here is derived from an EMBL/GenBank/DDBJ whole genome shotgun (WGS) entry which is preliminary data.</text>
</comment>
<dbReference type="AlphaFoldDB" id="A0A168NH69"/>
<dbReference type="EMBL" id="LVJI01000016">
    <property type="protein sequence ID" value="OAB45793.1"/>
    <property type="molecule type" value="Genomic_DNA"/>
</dbReference>
<organism evidence="2 3">
    <name type="scientific">Paenibacillus antarcticus</name>
    <dbReference type="NCBI Taxonomy" id="253703"/>
    <lineage>
        <taxon>Bacteria</taxon>
        <taxon>Bacillati</taxon>
        <taxon>Bacillota</taxon>
        <taxon>Bacilli</taxon>
        <taxon>Bacillales</taxon>
        <taxon>Paenibacillaceae</taxon>
        <taxon>Paenibacillus</taxon>
    </lineage>
</organism>
<dbReference type="InterPro" id="IPR036244">
    <property type="entry name" value="TipA-like_antibiotic-bd"/>
</dbReference>
<evidence type="ECO:0000313" key="3">
    <source>
        <dbReference type="Proteomes" id="UP000077355"/>
    </source>
</evidence>
<feature type="domain" description="TipAS antibiotic-recognition" evidence="1">
    <location>
        <begin position="12"/>
        <end position="128"/>
    </location>
</feature>
<evidence type="ECO:0000313" key="2">
    <source>
        <dbReference type="EMBL" id="OAB45793.1"/>
    </source>
</evidence>
<reference evidence="2 3" key="1">
    <citation type="submission" date="2016-03" db="EMBL/GenBank/DDBJ databases">
        <title>Draft genome sequence of Paenibacillus antarcticus CECT 5836.</title>
        <authorList>
            <person name="Shin S.-K."/>
            <person name="Yi H."/>
        </authorList>
    </citation>
    <scope>NUCLEOTIDE SEQUENCE [LARGE SCALE GENOMIC DNA]</scope>
    <source>
        <strain evidence="2 3">CECT 5836</strain>
    </source>
</reference>
<name>A0A168NH69_9BACL</name>
<protein>
    <recommendedName>
        <fullName evidence="1">TipAS antibiotic-recognition domain-containing protein</fullName>
    </recommendedName>
</protein>
<proteinExistence type="predicted"/>
<sequence length="133" mass="15588">MKSELYDHEPLEQDILQRYGDSSEDIMEESKKKMEQWTRKDEIESQAQVDRVNIQLKGAIEAGLAPSSPEVQQIIHRHFKSIGRLYKPTAEVYRSLGELYVSHLDFKNIFDSYHPNLAEYLRDGMKIFAKEQL</sequence>
<dbReference type="SUPFAM" id="SSF89082">
    <property type="entry name" value="Antibiotic binding domain of TipA-like multidrug resistance regulators"/>
    <property type="match status" value="1"/>
</dbReference>
<gene>
    <name evidence="2" type="ORF">PBAT_12890</name>
</gene>